<dbReference type="Pfam" id="PF02775">
    <property type="entry name" value="TPP_enzyme_C"/>
    <property type="match status" value="1"/>
</dbReference>
<dbReference type="InterPro" id="IPR000399">
    <property type="entry name" value="TPP-bd_CS"/>
</dbReference>
<dbReference type="RefSeq" id="WP_010842395.1">
    <property type="nucleotide sequence ID" value="NZ_AQPW01000009.1"/>
</dbReference>
<evidence type="ECO:0000256" key="9">
    <source>
        <dbReference type="ARBA" id="ARBA00022827"/>
    </source>
</evidence>
<organism evidence="19 20">
    <name type="scientific">Gordonia terrae C-6</name>
    <dbReference type="NCBI Taxonomy" id="1316928"/>
    <lineage>
        <taxon>Bacteria</taxon>
        <taxon>Bacillati</taxon>
        <taxon>Actinomycetota</taxon>
        <taxon>Actinomycetes</taxon>
        <taxon>Mycobacteriales</taxon>
        <taxon>Gordoniaceae</taxon>
        <taxon>Gordonia</taxon>
    </lineage>
</organism>
<dbReference type="EMBL" id="AQPW01000009">
    <property type="protein sequence ID" value="EON32960.1"/>
    <property type="molecule type" value="Genomic_DNA"/>
</dbReference>
<dbReference type="InterPro" id="IPR029061">
    <property type="entry name" value="THDP-binding"/>
</dbReference>
<feature type="domain" description="Thiamine pyrophosphate enzyme central" evidence="16">
    <location>
        <begin position="227"/>
        <end position="362"/>
    </location>
</feature>
<comment type="catalytic activity">
    <reaction evidence="13 14">
        <text>2 pyruvate + H(+) = (2S)-2-acetolactate + CO2</text>
        <dbReference type="Rhea" id="RHEA:25249"/>
        <dbReference type="ChEBI" id="CHEBI:15361"/>
        <dbReference type="ChEBI" id="CHEBI:15378"/>
        <dbReference type="ChEBI" id="CHEBI:16526"/>
        <dbReference type="ChEBI" id="CHEBI:58476"/>
        <dbReference type="EC" id="2.2.1.6"/>
    </reaction>
</comment>
<feature type="domain" description="Thiamine pyrophosphate enzyme N-terminal TPP-binding" evidence="18">
    <location>
        <begin position="39"/>
        <end position="153"/>
    </location>
</feature>
<dbReference type="NCBIfam" id="NF005860">
    <property type="entry name" value="PRK07789.1"/>
    <property type="match status" value="1"/>
</dbReference>
<evidence type="ECO:0000256" key="14">
    <source>
        <dbReference type="RuleBase" id="RU003591"/>
    </source>
</evidence>
<dbReference type="EC" id="2.2.1.6" evidence="4 14"/>
<dbReference type="GO" id="GO:0009099">
    <property type="term" value="P:L-valine biosynthetic process"/>
    <property type="evidence" value="ECO:0007669"/>
    <property type="project" value="UniProtKB-UniPathway"/>
</dbReference>
<comment type="pathway">
    <text evidence="1 14">Amino-acid biosynthesis; L-isoleucine biosynthesis; L-isoleucine from 2-oxobutanoate: step 1/4.</text>
</comment>
<comment type="cofactor">
    <cofactor evidence="14">
        <name>thiamine diphosphate</name>
        <dbReference type="ChEBI" id="CHEBI:58937"/>
    </cofactor>
    <text evidence="14">Binds 1 thiamine pyrophosphate per subunit.</text>
</comment>
<dbReference type="CDD" id="cd02015">
    <property type="entry name" value="TPP_AHAS"/>
    <property type="match status" value="1"/>
</dbReference>
<feature type="region of interest" description="Disordered" evidence="15">
    <location>
        <begin position="1"/>
        <end position="30"/>
    </location>
</feature>
<keyword evidence="8 14" id="KW-0479">Metal-binding</keyword>
<evidence type="ECO:0000256" key="10">
    <source>
        <dbReference type="ARBA" id="ARBA00022842"/>
    </source>
</evidence>
<evidence type="ECO:0000259" key="18">
    <source>
        <dbReference type="Pfam" id="PF02776"/>
    </source>
</evidence>
<gene>
    <name evidence="19" type="ORF">GTC6_09859</name>
</gene>
<comment type="caution">
    <text evidence="19">The sequence shown here is derived from an EMBL/GenBank/DDBJ whole genome shotgun (WGS) entry which is preliminary data.</text>
</comment>
<evidence type="ECO:0000256" key="11">
    <source>
        <dbReference type="ARBA" id="ARBA00023052"/>
    </source>
</evidence>
<evidence type="ECO:0000259" key="17">
    <source>
        <dbReference type="Pfam" id="PF02775"/>
    </source>
</evidence>
<dbReference type="OrthoDB" id="4494979at2"/>
<dbReference type="InterPro" id="IPR011766">
    <property type="entry name" value="TPP_enzyme_TPP-bd"/>
</dbReference>
<protein>
    <recommendedName>
        <fullName evidence="4 14">Acetolactate synthase</fullName>
        <ecNumber evidence="4 14">2.2.1.6</ecNumber>
    </recommendedName>
</protein>
<dbReference type="UniPathway" id="UPA00047">
    <property type="reaction ID" value="UER00055"/>
</dbReference>
<dbReference type="SUPFAM" id="SSF52518">
    <property type="entry name" value="Thiamin diphosphate-binding fold (THDP-binding)"/>
    <property type="match status" value="2"/>
</dbReference>
<dbReference type="InterPro" id="IPR045229">
    <property type="entry name" value="TPP_enz"/>
</dbReference>
<dbReference type="SUPFAM" id="SSF52467">
    <property type="entry name" value="DHS-like NAD/FAD-binding domain"/>
    <property type="match status" value="1"/>
</dbReference>
<reference evidence="19 20" key="1">
    <citation type="journal article" date="2013" name="Genome Announc.">
        <title>Draft Genome Sequence of a Benzothiophene-Desulfurizing Bacterium, Gordona terrae Strain C-6.</title>
        <authorList>
            <person name="Wang W."/>
            <person name="Ma T."/>
            <person name="Ren Y."/>
            <person name="Li G."/>
        </authorList>
    </citation>
    <scope>NUCLEOTIDE SEQUENCE [LARGE SCALE GENOMIC DNA]</scope>
    <source>
        <strain evidence="19 20">C-6</strain>
    </source>
</reference>
<keyword evidence="10 14" id="KW-0460">Magnesium</keyword>
<dbReference type="InterPro" id="IPR039368">
    <property type="entry name" value="AHAS_TPP"/>
</dbReference>
<dbReference type="Proteomes" id="UP000013569">
    <property type="component" value="Unassembled WGS sequence"/>
</dbReference>
<evidence type="ECO:0000313" key="19">
    <source>
        <dbReference type="EMBL" id="EON32960.1"/>
    </source>
</evidence>
<evidence type="ECO:0000256" key="3">
    <source>
        <dbReference type="ARBA" id="ARBA00007812"/>
    </source>
</evidence>
<evidence type="ECO:0000256" key="4">
    <source>
        <dbReference type="ARBA" id="ARBA00013145"/>
    </source>
</evidence>
<name>R7YAD5_9ACTN</name>
<dbReference type="Pfam" id="PF02776">
    <property type="entry name" value="TPP_enzyme_N"/>
    <property type="match status" value="1"/>
</dbReference>
<keyword evidence="5 14" id="KW-0028">Amino-acid biosynthesis</keyword>
<evidence type="ECO:0000256" key="5">
    <source>
        <dbReference type="ARBA" id="ARBA00022605"/>
    </source>
</evidence>
<dbReference type="Pfam" id="PF00205">
    <property type="entry name" value="TPP_enzyme_M"/>
    <property type="match status" value="1"/>
</dbReference>
<dbReference type="NCBIfam" id="TIGR00118">
    <property type="entry name" value="acolac_lg"/>
    <property type="match status" value="1"/>
</dbReference>
<evidence type="ECO:0000259" key="16">
    <source>
        <dbReference type="Pfam" id="PF00205"/>
    </source>
</evidence>
<dbReference type="GO" id="GO:0050660">
    <property type="term" value="F:flavin adenine dinucleotide binding"/>
    <property type="evidence" value="ECO:0007669"/>
    <property type="project" value="InterPro"/>
</dbReference>
<dbReference type="InterPro" id="IPR029035">
    <property type="entry name" value="DHS-like_NAD/FAD-binding_dom"/>
</dbReference>
<comment type="pathway">
    <text evidence="2 14">Amino-acid biosynthesis; L-valine biosynthesis; L-valine from pyruvate: step 1/4.</text>
</comment>
<evidence type="ECO:0000256" key="7">
    <source>
        <dbReference type="ARBA" id="ARBA00022679"/>
    </source>
</evidence>
<dbReference type="UniPathway" id="UPA00049">
    <property type="reaction ID" value="UER00059"/>
</dbReference>
<evidence type="ECO:0000313" key="20">
    <source>
        <dbReference type="Proteomes" id="UP000013569"/>
    </source>
</evidence>
<dbReference type="GO" id="GO:0030976">
    <property type="term" value="F:thiamine pyrophosphate binding"/>
    <property type="evidence" value="ECO:0007669"/>
    <property type="project" value="UniProtKB-UniRule"/>
</dbReference>
<evidence type="ECO:0000256" key="12">
    <source>
        <dbReference type="ARBA" id="ARBA00023304"/>
    </source>
</evidence>
<dbReference type="InterPro" id="IPR012846">
    <property type="entry name" value="Acetolactate_synth_lsu"/>
</dbReference>
<dbReference type="PANTHER" id="PTHR18968">
    <property type="entry name" value="THIAMINE PYROPHOSPHATE ENZYMES"/>
    <property type="match status" value="1"/>
</dbReference>
<sequence length="614" mass="65128">MTLTITTPSRRRRSRTRAESSPDEPLNCHNDSEGTLLSGAWALVCSLEALDVEAVFGLPTADVISIWAALASSATIRTVPARHEQGAGHAAAGYALATGRTGVCLVAPGAGATNLVTALADANMDSVPMVAIVGQVKADVLGTDASTEIDIIGMTRSITKHNFEINDPADIPRVLAEAFHIASTGRPGPVVVAVPADVAAASMTFTWPPELDLRGYSVPTMVANDDIADAVTEIRSARAPVLYVGGGVIKAAAAQSLRELAELTGIPVVTTLMARGALPDDHPQHYGMPGMHGLVAAVAALQKSDLIIAIGARFDDRVTGDARSFAPRARVVHIDIDPAEIGKNRRVDVAIVGHARTAIRALAHALRPEVAQRRLPDFGGWLDYLDQMRQDYSPGYTDPVDGTLSPERVIQTLGRSVSAGTIFSAGVGQHQMWAANFIDFSEPRTWLNSGGLGTMGFAVPAAIGAQIGHPDREVWAIDGDGCFQMTGRELATAAAEGLPIKVAIINNGNLGMVRQLQTMHYDSRYHSVDLATKTHLIPDFVRYAEALGCAAFRCTDRDELDETIRAARSITDRPVVVDFVVADEALVWPMIAAGASNDELLTADGVRPLFDPTD</sequence>
<keyword evidence="9" id="KW-0274">FAD</keyword>
<comment type="cofactor">
    <cofactor evidence="14">
        <name>Mg(2+)</name>
        <dbReference type="ChEBI" id="CHEBI:18420"/>
    </cofactor>
    <text evidence="14">Binds 1 Mg(2+) ion per subunit.</text>
</comment>
<dbReference type="PROSITE" id="PS00187">
    <property type="entry name" value="TPP_ENZYMES"/>
    <property type="match status" value="1"/>
</dbReference>
<feature type="domain" description="Thiamine pyrophosphate enzyme TPP-binding" evidence="17">
    <location>
        <begin position="426"/>
        <end position="579"/>
    </location>
</feature>
<evidence type="ECO:0000256" key="6">
    <source>
        <dbReference type="ARBA" id="ARBA00022630"/>
    </source>
</evidence>
<evidence type="ECO:0000256" key="8">
    <source>
        <dbReference type="ARBA" id="ARBA00022723"/>
    </source>
</evidence>
<dbReference type="FunFam" id="3.40.50.1220:FF:000008">
    <property type="entry name" value="Acetolactate synthase"/>
    <property type="match status" value="1"/>
</dbReference>
<dbReference type="GO" id="GO:0009097">
    <property type="term" value="P:isoleucine biosynthetic process"/>
    <property type="evidence" value="ECO:0007669"/>
    <property type="project" value="UniProtKB-UniPathway"/>
</dbReference>
<dbReference type="Gene3D" id="3.40.50.970">
    <property type="match status" value="2"/>
</dbReference>
<dbReference type="AlphaFoldDB" id="R7YAD5"/>
<dbReference type="PANTHER" id="PTHR18968:SF13">
    <property type="entry name" value="ACETOLACTATE SYNTHASE CATALYTIC SUBUNIT, MITOCHONDRIAL"/>
    <property type="match status" value="1"/>
</dbReference>
<keyword evidence="11 14" id="KW-0786">Thiamine pyrophosphate</keyword>
<keyword evidence="7 14" id="KW-0808">Transferase</keyword>
<comment type="similarity">
    <text evidence="3 14">Belongs to the TPP enzyme family.</text>
</comment>
<keyword evidence="6" id="KW-0285">Flavoprotein</keyword>
<dbReference type="InterPro" id="IPR012000">
    <property type="entry name" value="Thiamin_PyroP_enz_cen_dom"/>
</dbReference>
<evidence type="ECO:0000256" key="1">
    <source>
        <dbReference type="ARBA" id="ARBA00004974"/>
    </source>
</evidence>
<dbReference type="GO" id="GO:0005948">
    <property type="term" value="C:acetolactate synthase complex"/>
    <property type="evidence" value="ECO:0007669"/>
    <property type="project" value="TreeGrafter"/>
</dbReference>
<evidence type="ECO:0000256" key="13">
    <source>
        <dbReference type="ARBA" id="ARBA00048670"/>
    </source>
</evidence>
<dbReference type="GO" id="GO:0003984">
    <property type="term" value="F:acetolactate synthase activity"/>
    <property type="evidence" value="ECO:0007669"/>
    <property type="project" value="UniProtKB-EC"/>
</dbReference>
<dbReference type="PATRIC" id="fig|1316928.3.peg.1972"/>
<proteinExistence type="inferred from homology"/>
<keyword evidence="12 14" id="KW-0100">Branched-chain amino acid biosynthesis</keyword>
<dbReference type="InterPro" id="IPR012001">
    <property type="entry name" value="Thiamin_PyroP_enz_TPP-bd_dom"/>
</dbReference>
<dbReference type="CDD" id="cd07035">
    <property type="entry name" value="TPP_PYR_POX_like"/>
    <property type="match status" value="1"/>
</dbReference>
<dbReference type="Gene3D" id="3.40.50.1220">
    <property type="entry name" value="TPP-binding domain"/>
    <property type="match status" value="1"/>
</dbReference>
<dbReference type="FunFam" id="3.40.50.970:FF:000007">
    <property type="entry name" value="Acetolactate synthase"/>
    <property type="match status" value="1"/>
</dbReference>
<dbReference type="GO" id="GO:0000287">
    <property type="term" value="F:magnesium ion binding"/>
    <property type="evidence" value="ECO:0007669"/>
    <property type="project" value="UniProtKB-UniRule"/>
</dbReference>
<evidence type="ECO:0000256" key="15">
    <source>
        <dbReference type="SAM" id="MobiDB-lite"/>
    </source>
</evidence>
<evidence type="ECO:0000256" key="2">
    <source>
        <dbReference type="ARBA" id="ARBA00005025"/>
    </source>
</evidence>
<accession>R7YAD5</accession>